<dbReference type="PANTHER" id="PTHR46877">
    <property type="entry name" value="EPH RECEPTOR A5"/>
    <property type="match status" value="1"/>
</dbReference>
<evidence type="ECO:0000256" key="8">
    <source>
        <dbReference type="SAM" id="MobiDB-lite"/>
    </source>
</evidence>
<evidence type="ECO:0000256" key="6">
    <source>
        <dbReference type="ARBA" id="ARBA00023136"/>
    </source>
</evidence>
<evidence type="ECO:0000313" key="11">
    <source>
        <dbReference type="Proteomes" id="UP000314294"/>
    </source>
</evidence>
<evidence type="ECO:0000256" key="4">
    <source>
        <dbReference type="ARBA" id="ARBA00022840"/>
    </source>
</evidence>
<dbReference type="InterPro" id="IPR036116">
    <property type="entry name" value="FN3_sf"/>
</dbReference>
<name>A0A4Z2HE89_9TELE</name>
<evidence type="ECO:0000313" key="10">
    <source>
        <dbReference type="EMBL" id="TNN64036.1"/>
    </source>
</evidence>
<dbReference type="CDD" id="cd00063">
    <property type="entry name" value="FN3"/>
    <property type="match status" value="1"/>
</dbReference>
<reference evidence="10 11" key="1">
    <citation type="submission" date="2019-03" db="EMBL/GenBank/DDBJ databases">
        <title>First draft genome of Liparis tanakae, snailfish: a comprehensive survey of snailfish specific genes.</title>
        <authorList>
            <person name="Kim W."/>
            <person name="Song I."/>
            <person name="Jeong J.-H."/>
            <person name="Kim D."/>
            <person name="Kim S."/>
            <person name="Ryu S."/>
            <person name="Song J.Y."/>
            <person name="Lee S.K."/>
        </authorList>
    </citation>
    <scope>NUCLEOTIDE SEQUENCE [LARGE SCALE GENOMIC DNA]</scope>
    <source>
        <tissue evidence="10">Muscle</tissue>
    </source>
</reference>
<keyword evidence="4" id="KW-0067">ATP-binding</keyword>
<feature type="domain" description="Fibronectin type-III" evidence="9">
    <location>
        <begin position="62"/>
        <end position="105"/>
    </location>
</feature>
<comment type="caution">
    <text evidence="10">The sequence shown here is derived from an EMBL/GenBank/DDBJ whole genome shotgun (WGS) entry which is preliminary data.</text>
</comment>
<proteinExistence type="predicted"/>
<evidence type="ECO:0000259" key="9">
    <source>
        <dbReference type="Pfam" id="PF00041"/>
    </source>
</evidence>
<evidence type="ECO:0000256" key="7">
    <source>
        <dbReference type="ARBA" id="ARBA00023170"/>
    </source>
</evidence>
<dbReference type="InterPro" id="IPR013783">
    <property type="entry name" value="Ig-like_fold"/>
</dbReference>
<gene>
    <name evidence="10" type="primary">igf1r_1</name>
    <name evidence="10" type="ORF">EYF80_025759</name>
</gene>
<dbReference type="GO" id="GO:0005886">
    <property type="term" value="C:plasma membrane"/>
    <property type="evidence" value="ECO:0007669"/>
    <property type="project" value="TreeGrafter"/>
</dbReference>
<accession>A0A4Z2HE89</accession>
<evidence type="ECO:0000256" key="2">
    <source>
        <dbReference type="ARBA" id="ARBA00022692"/>
    </source>
</evidence>
<comment type="subcellular location">
    <subcellularLocation>
        <location evidence="1">Membrane</location>
        <topology evidence="1">Single-pass membrane protein</topology>
    </subcellularLocation>
</comment>
<keyword evidence="11" id="KW-1185">Reference proteome</keyword>
<dbReference type="InterPro" id="IPR050449">
    <property type="entry name" value="Ephrin_rcpt_TKs"/>
</dbReference>
<keyword evidence="2" id="KW-0812">Transmembrane</keyword>
<keyword evidence="5" id="KW-1133">Transmembrane helix</keyword>
<dbReference type="EMBL" id="SRLO01000260">
    <property type="protein sequence ID" value="TNN64036.1"/>
    <property type="molecule type" value="Genomic_DNA"/>
</dbReference>
<dbReference type="Pfam" id="PF00041">
    <property type="entry name" value="fn3"/>
    <property type="match status" value="1"/>
</dbReference>
<dbReference type="Gene3D" id="2.60.40.10">
    <property type="entry name" value="Immunoglobulins"/>
    <property type="match status" value="2"/>
</dbReference>
<dbReference type="Proteomes" id="UP000314294">
    <property type="component" value="Unassembled WGS sequence"/>
</dbReference>
<dbReference type="GO" id="GO:0005524">
    <property type="term" value="F:ATP binding"/>
    <property type="evidence" value="ECO:0007669"/>
    <property type="project" value="UniProtKB-KW"/>
</dbReference>
<keyword evidence="6" id="KW-0472">Membrane</keyword>
<feature type="compositionally biased region" description="Basic and acidic residues" evidence="8">
    <location>
        <begin position="133"/>
        <end position="145"/>
    </location>
</feature>
<evidence type="ECO:0000256" key="3">
    <source>
        <dbReference type="ARBA" id="ARBA00022741"/>
    </source>
</evidence>
<keyword evidence="7 10" id="KW-0675">Receptor</keyword>
<dbReference type="PANTHER" id="PTHR46877:SF14">
    <property type="entry name" value="RECEPTOR PROTEIN-TYROSINE KINASE"/>
    <property type="match status" value="1"/>
</dbReference>
<keyword evidence="3" id="KW-0547">Nucleotide-binding</keyword>
<dbReference type="SUPFAM" id="SSF49265">
    <property type="entry name" value="Fibronectin type III"/>
    <property type="match status" value="1"/>
</dbReference>
<feature type="region of interest" description="Disordered" evidence="8">
    <location>
        <begin position="127"/>
        <end position="151"/>
    </location>
</feature>
<evidence type="ECO:0000256" key="5">
    <source>
        <dbReference type="ARBA" id="ARBA00022989"/>
    </source>
</evidence>
<evidence type="ECO:0000256" key="1">
    <source>
        <dbReference type="ARBA" id="ARBA00004167"/>
    </source>
</evidence>
<sequence length="184" mass="20738">MVDVELRLDKDSDPGVLLSNLKPWTQYAVFVKAITLMVDDKHLPSAKSKVVYIRTSPSAPSMPQDVRAYSNSTTQLVVRWSPPISPNGNQTYYLVRWQQQAEDRELYQHNYCSKELKIPIRIAAIGVGDQEDDTKPTKPDPDGPDKGPCCPCPKSVEDLEAEAADASYRKVFENFLHNSIFTPR</sequence>
<dbReference type="InterPro" id="IPR003961">
    <property type="entry name" value="FN3_dom"/>
</dbReference>
<protein>
    <submittedName>
        <fullName evidence="10">Insulin-like growth factor 1 receptor</fullName>
    </submittedName>
</protein>
<dbReference type="OrthoDB" id="5809444at2759"/>
<organism evidence="10 11">
    <name type="scientific">Liparis tanakae</name>
    <name type="common">Tanaka's snailfish</name>
    <dbReference type="NCBI Taxonomy" id="230148"/>
    <lineage>
        <taxon>Eukaryota</taxon>
        <taxon>Metazoa</taxon>
        <taxon>Chordata</taxon>
        <taxon>Craniata</taxon>
        <taxon>Vertebrata</taxon>
        <taxon>Euteleostomi</taxon>
        <taxon>Actinopterygii</taxon>
        <taxon>Neopterygii</taxon>
        <taxon>Teleostei</taxon>
        <taxon>Neoteleostei</taxon>
        <taxon>Acanthomorphata</taxon>
        <taxon>Eupercaria</taxon>
        <taxon>Perciformes</taxon>
        <taxon>Cottioidei</taxon>
        <taxon>Cottales</taxon>
        <taxon>Liparidae</taxon>
        <taxon>Liparis</taxon>
    </lineage>
</organism>
<dbReference type="AlphaFoldDB" id="A0A4Z2HE89"/>